<evidence type="ECO:0000313" key="3">
    <source>
        <dbReference type="Proteomes" id="UP001144256"/>
    </source>
</evidence>
<keyword evidence="3" id="KW-1185">Reference proteome</keyword>
<keyword evidence="1" id="KW-0812">Transmembrane</keyword>
<dbReference type="AlphaFoldDB" id="A0A9W5YCW1"/>
<dbReference type="EMBL" id="BRLB01000008">
    <property type="protein sequence ID" value="GKX30260.1"/>
    <property type="molecule type" value="Genomic_DNA"/>
</dbReference>
<evidence type="ECO:0000313" key="2">
    <source>
        <dbReference type="EMBL" id="GKX30260.1"/>
    </source>
</evidence>
<keyword evidence="1" id="KW-0472">Membrane</keyword>
<organism evidence="2 3">
    <name type="scientific">Vallitalea longa</name>
    <dbReference type="NCBI Taxonomy" id="2936439"/>
    <lineage>
        <taxon>Bacteria</taxon>
        <taxon>Bacillati</taxon>
        <taxon>Bacillota</taxon>
        <taxon>Clostridia</taxon>
        <taxon>Lachnospirales</taxon>
        <taxon>Vallitaleaceae</taxon>
        <taxon>Vallitalea</taxon>
    </lineage>
</organism>
<comment type="caution">
    <text evidence="2">The sequence shown here is derived from an EMBL/GenBank/DDBJ whole genome shotgun (WGS) entry which is preliminary data.</text>
</comment>
<feature type="transmembrane region" description="Helical" evidence="1">
    <location>
        <begin position="67"/>
        <end position="90"/>
    </location>
</feature>
<reference evidence="2" key="1">
    <citation type="submission" date="2022-06" db="EMBL/GenBank/DDBJ databases">
        <title>Vallitalea longa sp. nov., an anaerobic bacterium isolated from marine sediment.</title>
        <authorList>
            <person name="Hirano S."/>
            <person name="Terahara T."/>
            <person name="Mori K."/>
            <person name="Hamada M."/>
            <person name="Matsumoto R."/>
            <person name="Kobayashi T."/>
        </authorList>
    </citation>
    <scope>NUCLEOTIDE SEQUENCE</scope>
    <source>
        <strain evidence="2">SH18-1</strain>
    </source>
</reference>
<evidence type="ECO:0000256" key="1">
    <source>
        <dbReference type="SAM" id="Phobius"/>
    </source>
</evidence>
<proteinExistence type="predicted"/>
<gene>
    <name evidence="2" type="ORF">SH1V18_27400</name>
</gene>
<feature type="transmembrane region" description="Helical" evidence="1">
    <location>
        <begin position="44"/>
        <end position="61"/>
    </location>
</feature>
<accession>A0A9W5YCW1</accession>
<name>A0A9W5YCW1_9FIRM</name>
<protein>
    <recommendedName>
        <fullName evidence="4">Cxxc_20_cxxc protein</fullName>
    </recommendedName>
</protein>
<evidence type="ECO:0008006" key="4">
    <source>
        <dbReference type="Google" id="ProtNLM"/>
    </source>
</evidence>
<dbReference type="RefSeq" id="WP_281816277.1">
    <property type="nucleotide sequence ID" value="NZ_BRLB01000008.1"/>
</dbReference>
<sequence>MKKDICPYCGKELSFKIKISIDPRYSKKCPFCDKKVGMPYWTNFPYLIIVIIMFLSFKSWFYEHEIIGIILLAIVTIINGILTTLFIPIVERD</sequence>
<dbReference type="Proteomes" id="UP001144256">
    <property type="component" value="Unassembled WGS sequence"/>
</dbReference>
<keyword evidence="1" id="KW-1133">Transmembrane helix</keyword>